<feature type="transmembrane region" description="Helical" evidence="1">
    <location>
        <begin position="29"/>
        <end position="52"/>
    </location>
</feature>
<sequence length="60" mass="7320">MQFISKVYVIILYNIYMNEMVKKIFQNKLNFYICGVKIKSLLFLSSSFYNFIYRFIKISI</sequence>
<dbReference type="EMBL" id="SGKC01000002">
    <property type="protein sequence ID" value="NEZ90708.1"/>
    <property type="molecule type" value="Genomic_DNA"/>
</dbReference>
<keyword evidence="1" id="KW-1133">Transmembrane helix</keyword>
<gene>
    <name evidence="2" type="ORF">EXM69_01780</name>
</gene>
<proteinExistence type="predicted"/>
<organism evidence="2 3">
    <name type="scientific">Clostridium botulinum</name>
    <dbReference type="NCBI Taxonomy" id="1491"/>
    <lineage>
        <taxon>Bacteria</taxon>
        <taxon>Bacillati</taxon>
        <taxon>Bacillota</taxon>
        <taxon>Clostridia</taxon>
        <taxon>Eubacteriales</taxon>
        <taxon>Clostridiaceae</taxon>
        <taxon>Clostridium</taxon>
    </lineage>
</organism>
<comment type="caution">
    <text evidence="2">The sequence shown here is derived from an EMBL/GenBank/DDBJ whole genome shotgun (WGS) entry which is preliminary data.</text>
</comment>
<keyword evidence="1" id="KW-0472">Membrane</keyword>
<evidence type="ECO:0000256" key="1">
    <source>
        <dbReference type="SAM" id="Phobius"/>
    </source>
</evidence>
<dbReference type="AlphaFoldDB" id="A0A846HTU5"/>
<keyword evidence="1" id="KW-0812">Transmembrane</keyword>
<name>A0A846HTU5_CLOBO</name>
<accession>A0A846HTU5</accession>
<reference evidence="2 3" key="1">
    <citation type="submission" date="2019-02" db="EMBL/GenBank/DDBJ databases">
        <title>Genome sequencing of Clostridium botulinum clinical isolates.</title>
        <authorList>
            <person name="Brunt J."/>
            <person name="Van Vliet A.H.M."/>
            <person name="Stringer S.C."/>
            <person name="Grant K.A."/>
            <person name="Carter A.C."/>
            <person name="Peck M.W."/>
        </authorList>
    </citation>
    <scope>NUCLEOTIDE SEQUENCE [LARGE SCALE GENOMIC DNA]</scope>
    <source>
        <strain evidence="2 3">H142660711</strain>
    </source>
</reference>
<evidence type="ECO:0000313" key="3">
    <source>
        <dbReference type="Proteomes" id="UP000473887"/>
    </source>
</evidence>
<protein>
    <submittedName>
        <fullName evidence="2">Uncharacterized protein</fullName>
    </submittedName>
</protein>
<evidence type="ECO:0000313" key="2">
    <source>
        <dbReference type="EMBL" id="NEZ90708.1"/>
    </source>
</evidence>
<dbReference type="Proteomes" id="UP000473887">
    <property type="component" value="Unassembled WGS sequence"/>
</dbReference>